<dbReference type="Pfam" id="PF17862">
    <property type="entry name" value="AAA_lid_3"/>
    <property type="match status" value="1"/>
</dbReference>
<dbReference type="EMBL" id="JAHRIN010059884">
    <property type="protein sequence ID" value="MEQ2212514.1"/>
    <property type="molecule type" value="Genomic_DNA"/>
</dbReference>
<dbReference type="Gene3D" id="1.10.8.60">
    <property type="match status" value="1"/>
</dbReference>
<proteinExistence type="predicted"/>
<sequence length="104" mass="11480">DAFCFARILKTLCRKLTLPEDFGYRQLARLTPGYVGADLMALCREAAMAAVNRVLLETRPPPQSLLQNSAEDPSGSTEQTEVGKDEQQVVFPLEVFGAQLESSY</sequence>
<dbReference type="Proteomes" id="UP001434883">
    <property type="component" value="Unassembled WGS sequence"/>
</dbReference>
<feature type="non-terminal residue" evidence="3">
    <location>
        <position position="1"/>
    </location>
</feature>
<dbReference type="InterPro" id="IPR041569">
    <property type="entry name" value="AAA_lid_3"/>
</dbReference>
<dbReference type="SUPFAM" id="SSF52540">
    <property type="entry name" value="P-loop containing nucleoside triphosphate hydrolases"/>
    <property type="match status" value="1"/>
</dbReference>
<protein>
    <recommendedName>
        <fullName evidence="2">AAA ATPase AAA+ lid domain-containing protein</fullName>
    </recommendedName>
</protein>
<evidence type="ECO:0000313" key="3">
    <source>
        <dbReference type="EMBL" id="MEQ2212514.1"/>
    </source>
</evidence>
<evidence type="ECO:0000259" key="2">
    <source>
        <dbReference type="Pfam" id="PF17862"/>
    </source>
</evidence>
<name>A0ABV0RWG7_9TELE</name>
<dbReference type="InterPro" id="IPR027417">
    <property type="entry name" value="P-loop_NTPase"/>
</dbReference>
<gene>
    <name evidence="3" type="ORF">XENOCAPTIV_000749</name>
</gene>
<evidence type="ECO:0000256" key="1">
    <source>
        <dbReference type="SAM" id="MobiDB-lite"/>
    </source>
</evidence>
<comment type="caution">
    <text evidence="3">The sequence shown here is derived from an EMBL/GenBank/DDBJ whole genome shotgun (WGS) entry which is preliminary data.</text>
</comment>
<evidence type="ECO:0000313" key="4">
    <source>
        <dbReference type="Proteomes" id="UP001434883"/>
    </source>
</evidence>
<feature type="region of interest" description="Disordered" evidence="1">
    <location>
        <begin position="61"/>
        <end position="87"/>
    </location>
</feature>
<feature type="domain" description="AAA ATPase AAA+ lid" evidence="2">
    <location>
        <begin position="25"/>
        <end position="55"/>
    </location>
</feature>
<accession>A0ABV0RWG7</accession>
<keyword evidence="4" id="KW-1185">Reference proteome</keyword>
<organism evidence="3 4">
    <name type="scientific">Xenoophorus captivus</name>
    <dbReference type="NCBI Taxonomy" id="1517983"/>
    <lineage>
        <taxon>Eukaryota</taxon>
        <taxon>Metazoa</taxon>
        <taxon>Chordata</taxon>
        <taxon>Craniata</taxon>
        <taxon>Vertebrata</taxon>
        <taxon>Euteleostomi</taxon>
        <taxon>Actinopterygii</taxon>
        <taxon>Neopterygii</taxon>
        <taxon>Teleostei</taxon>
        <taxon>Neoteleostei</taxon>
        <taxon>Acanthomorphata</taxon>
        <taxon>Ovalentaria</taxon>
        <taxon>Atherinomorphae</taxon>
        <taxon>Cyprinodontiformes</taxon>
        <taxon>Goodeidae</taxon>
        <taxon>Xenoophorus</taxon>
    </lineage>
</organism>
<feature type="compositionally biased region" description="Polar residues" evidence="1">
    <location>
        <begin position="64"/>
        <end position="80"/>
    </location>
</feature>
<reference evidence="3 4" key="1">
    <citation type="submission" date="2021-06" db="EMBL/GenBank/DDBJ databases">
        <authorList>
            <person name="Palmer J.M."/>
        </authorList>
    </citation>
    <scope>NUCLEOTIDE SEQUENCE [LARGE SCALE GENOMIC DNA]</scope>
    <source>
        <strain evidence="3 4">XC_2019</strain>
        <tissue evidence="3">Muscle</tissue>
    </source>
</reference>